<dbReference type="Proteomes" id="UP000215559">
    <property type="component" value="Unassembled WGS sequence"/>
</dbReference>
<dbReference type="AlphaFoldDB" id="A0A235BY82"/>
<evidence type="ECO:0000313" key="2">
    <source>
        <dbReference type="EMBL" id="OYD17109.1"/>
    </source>
</evidence>
<name>A0A235BY82_UNCW3</name>
<dbReference type="Gene3D" id="2.40.128.630">
    <property type="match status" value="1"/>
</dbReference>
<sequence length="499" mass="53081">MSKCSMEEKMKPKRIALAAPALILVLVWLVGCGSPPNVPDKPRGAHTGLKGSPYACTTQTTDPNGGQVAYQFDWGDNSQSAWSQMMDGDIPYADTHVWTETGLFDVKARAKNSKKASDWSEPLSVTINPGEGQVRWSFAFTDPEDPEDSADFSLNTFGLDIGGDAAYIGCEYGAVIAHKLDRTLRWKFLNQEGDEFTTAPTIGDDGTVYIGCANDTLYAINPSGTRKWAVDLGDEAFATAALASNGKIYIQTEADSLLAINPDGSRLWSYLTGGGSSSPVIGPDGTVYAASQDGMLYALDPENGTQKWVYPLGSSEIIASPAINTNLNVIYITDDDGQFASVNLNDGSENWTASVGETPSSPVIGTGSTIYIGGGGTLLAFNPNGDLKWTWTPLFQGTVSSPAVSSAGIIYVLVTTGKKDFEEPDSLYAVNSDGTRRWACAIGEGYYDDIMSSPKLDDNGNIYIGSGLAAWCIRGLGGPAQSSWPMFQADARNTGRAGN</sequence>
<proteinExistence type="predicted"/>
<protein>
    <recommendedName>
        <fullName evidence="1">Pyrrolo-quinoline quinone repeat domain-containing protein</fullName>
    </recommendedName>
</protein>
<dbReference type="Gene3D" id="2.40.10.480">
    <property type="match status" value="1"/>
</dbReference>
<accession>A0A235BY82</accession>
<gene>
    <name evidence="2" type="ORF">CH330_00910</name>
</gene>
<dbReference type="InterPro" id="IPR002372">
    <property type="entry name" value="PQQ_rpt_dom"/>
</dbReference>
<evidence type="ECO:0000313" key="3">
    <source>
        <dbReference type="Proteomes" id="UP000215559"/>
    </source>
</evidence>
<dbReference type="EMBL" id="NOZP01000020">
    <property type="protein sequence ID" value="OYD17109.1"/>
    <property type="molecule type" value="Genomic_DNA"/>
</dbReference>
<dbReference type="SMART" id="SM00564">
    <property type="entry name" value="PQQ"/>
    <property type="match status" value="7"/>
</dbReference>
<dbReference type="SUPFAM" id="SSF50998">
    <property type="entry name" value="Quinoprotein alcohol dehydrogenase-like"/>
    <property type="match status" value="2"/>
</dbReference>
<dbReference type="InterPro" id="IPR011047">
    <property type="entry name" value="Quinoprotein_ADH-like_sf"/>
</dbReference>
<dbReference type="PANTHER" id="PTHR34512:SF30">
    <property type="entry name" value="OUTER MEMBRANE PROTEIN ASSEMBLY FACTOR BAMB"/>
    <property type="match status" value="1"/>
</dbReference>
<dbReference type="PROSITE" id="PS51257">
    <property type="entry name" value="PROKAR_LIPOPROTEIN"/>
    <property type="match status" value="1"/>
</dbReference>
<dbReference type="PANTHER" id="PTHR34512">
    <property type="entry name" value="CELL SURFACE PROTEIN"/>
    <property type="match status" value="1"/>
</dbReference>
<organism evidence="2 3">
    <name type="scientific">candidate division WOR-3 bacterium JGI_Cruoil_03_51_56</name>
    <dbReference type="NCBI Taxonomy" id="1973747"/>
    <lineage>
        <taxon>Bacteria</taxon>
        <taxon>Bacteria division WOR-3</taxon>
    </lineage>
</organism>
<dbReference type="Gene3D" id="2.60.40.10">
    <property type="entry name" value="Immunoglobulins"/>
    <property type="match status" value="1"/>
</dbReference>
<reference evidence="2 3" key="1">
    <citation type="submission" date="2017-07" db="EMBL/GenBank/DDBJ databases">
        <title>Recovery of genomes from metagenomes via a dereplication, aggregation, and scoring strategy.</title>
        <authorList>
            <person name="Sieber C.M."/>
            <person name="Probst A.J."/>
            <person name="Sharrar A."/>
            <person name="Thomas B.C."/>
            <person name="Hess M."/>
            <person name="Tringe S.G."/>
            <person name="Banfield J.F."/>
        </authorList>
    </citation>
    <scope>NUCLEOTIDE SEQUENCE [LARGE SCALE GENOMIC DNA]</scope>
    <source>
        <strain evidence="2">JGI_Cruoil_03_51_56</strain>
    </source>
</reference>
<dbReference type="InterPro" id="IPR013783">
    <property type="entry name" value="Ig-like_fold"/>
</dbReference>
<comment type="caution">
    <text evidence="2">The sequence shown here is derived from an EMBL/GenBank/DDBJ whole genome shotgun (WGS) entry which is preliminary data.</text>
</comment>
<evidence type="ECO:0000259" key="1">
    <source>
        <dbReference type="Pfam" id="PF13360"/>
    </source>
</evidence>
<feature type="domain" description="Pyrrolo-quinoline quinone repeat" evidence="1">
    <location>
        <begin position="181"/>
        <end position="372"/>
    </location>
</feature>
<dbReference type="Gene3D" id="2.130.10.10">
    <property type="entry name" value="YVTN repeat-like/Quinoprotein amine dehydrogenase"/>
    <property type="match status" value="1"/>
</dbReference>
<dbReference type="InterPro" id="IPR018391">
    <property type="entry name" value="PQQ_b-propeller_rpt"/>
</dbReference>
<dbReference type="InterPro" id="IPR015943">
    <property type="entry name" value="WD40/YVTN_repeat-like_dom_sf"/>
</dbReference>
<dbReference type="Pfam" id="PF13360">
    <property type="entry name" value="PQQ_2"/>
    <property type="match status" value="1"/>
</dbReference>